<dbReference type="GO" id="GO:0005524">
    <property type="term" value="F:ATP binding"/>
    <property type="evidence" value="ECO:0007669"/>
    <property type="project" value="UniProtKB-KW"/>
</dbReference>
<organism evidence="20 21">
    <name type="scientific">Imtechella halotolerans K1</name>
    <dbReference type="NCBI Taxonomy" id="946077"/>
    <lineage>
        <taxon>Bacteria</taxon>
        <taxon>Pseudomonadati</taxon>
        <taxon>Bacteroidota</taxon>
        <taxon>Flavobacteriia</taxon>
        <taxon>Flavobacteriales</taxon>
        <taxon>Flavobacteriaceae</taxon>
        <taxon>Imtechella</taxon>
    </lineage>
</organism>
<dbReference type="GO" id="GO:0005886">
    <property type="term" value="C:plasma membrane"/>
    <property type="evidence" value="ECO:0007669"/>
    <property type="project" value="UniProtKB-SubCell"/>
</dbReference>
<dbReference type="PANTHER" id="PTHR32309">
    <property type="entry name" value="TYROSINE-PROTEIN KINASE"/>
    <property type="match status" value="1"/>
</dbReference>
<dbReference type="EC" id="2.7.10.2" evidence="4"/>
<dbReference type="InterPro" id="IPR027417">
    <property type="entry name" value="P-loop_NTPase"/>
</dbReference>
<dbReference type="Pfam" id="PF02706">
    <property type="entry name" value="Wzz"/>
    <property type="match status" value="1"/>
</dbReference>
<dbReference type="Pfam" id="PF13614">
    <property type="entry name" value="AAA_31"/>
    <property type="match status" value="1"/>
</dbReference>
<dbReference type="Pfam" id="PF13807">
    <property type="entry name" value="GNVR"/>
    <property type="match status" value="1"/>
</dbReference>
<accession>I0W900</accession>
<dbReference type="OrthoDB" id="9794577at2"/>
<evidence type="ECO:0000256" key="2">
    <source>
        <dbReference type="ARBA" id="ARBA00007316"/>
    </source>
</evidence>
<keyword evidence="14" id="KW-0829">Tyrosine-protein kinase</keyword>
<dbReference type="InterPro" id="IPR032807">
    <property type="entry name" value="GNVR"/>
</dbReference>
<keyword evidence="6" id="KW-0997">Cell inner membrane</keyword>
<keyword evidence="7" id="KW-0808">Transferase</keyword>
<keyword evidence="21" id="KW-1185">Reference proteome</keyword>
<keyword evidence="12 16" id="KW-1133">Transmembrane helix</keyword>
<evidence type="ECO:0000256" key="7">
    <source>
        <dbReference type="ARBA" id="ARBA00022679"/>
    </source>
</evidence>
<dbReference type="STRING" id="946077.W5A_11139"/>
<dbReference type="Gene3D" id="3.40.50.300">
    <property type="entry name" value="P-loop containing nucleotide triphosphate hydrolases"/>
    <property type="match status" value="1"/>
</dbReference>
<proteinExistence type="inferred from homology"/>
<dbReference type="InterPro" id="IPR005702">
    <property type="entry name" value="Wzc-like_C"/>
</dbReference>
<keyword evidence="10" id="KW-0418">Kinase</keyword>
<dbReference type="AlphaFoldDB" id="I0W900"/>
<keyword evidence="11" id="KW-0067">ATP-binding</keyword>
<comment type="similarity">
    <text evidence="2">Belongs to the CpsD/CapB family.</text>
</comment>
<evidence type="ECO:0000256" key="15">
    <source>
        <dbReference type="ARBA" id="ARBA00051245"/>
    </source>
</evidence>
<dbReference type="Proteomes" id="UP000005938">
    <property type="component" value="Unassembled WGS sequence"/>
</dbReference>
<evidence type="ECO:0000256" key="13">
    <source>
        <dbReference type="ARBA" id="ARBA00023136"/>
    </source>
</evidence>
<dbReference type="PATRIC" id="fig|946077.3.peg.2245"/>
<dbReference type="InterPro" id="IPR003856">
    <property type="entry name" value="LPS_length_determ_N"/>
</dbReference>
<keyword evidence="9" id="KW-0547">Nucleotide-binding</keyword>
<dbReference type="CDD" id="cd05387">
    <property type="entry name" value="BY-kinase"/>
    <property type="match status" value="1"/>
</dbReference>
<feature type="transmembrane region" description="Helical" evidence="16">
    <location>
        <begin position="497"/>
        <end position="515"/>
    </location>
</feature>
<evidence type="ECO:0000256" key="1">
    <source>
        <dbReference type="ARBA" id="ARBA00004429"/>
    </source>
</evidence>
<evidence type="ECO:0000256" key="4">
    <source>
        <dbReference type="ARBA" id="ARBA00011903"/>
    </source>
</evidence>
<comment type="subcellular location">
    <subcellularLocation>
        <location evidence="1">Cell inner membrane</location>
        <topology evidence="1">Multi-pass membrane protein</topology>
    </subcellularLocation>
</comment>
<evidence type="ECO:0000256" key="10">
    <source>
        <dbReference type="ARBA" id="ARBA00022777"/>
    </source>
</evidence>
<comment type="similarity">
    <text evidence="3">Belongs to the etk/wzc family.</text>
</comment>
<dbReference type="InterPro" id="IPR050445">
    <property type="entry name" value="Bact_polysacc_biosynth/exp"/>
</dbReference>
<dbReference type="SUPFAM" id="SSF52540">
    <property type="entry name" value="P-loop containing nucleoside triphosphate hydrolases"/>
    <property type="match status" value="1"/>
</dbReference>
<dbReference type="RefSeq" id="WP_008240638.1">
    <property type="nucleotide sequence ID" value="NZ_AJJU01000032.1"/>
</dbReference>
<evidence type="ECO:0000256" key="6">
    <source>
        <dbReference type="ARBA" id="ARBA00022519"/>
    </source>
</evidence>
<evidence type="ECO:0000256" key="16">
    <source>
        <dbReference type="SAM" id="Phobius"/>
    </source>
</evidence>
<dbReference type="InterPro" id="IPR025669">
    <property type="entry name" value="AAA_dom"/>
</dbReference>
<evidence type="ECO:0000256" key="14">
    <source>
        <dbReference type="ARBA" id="ARBA00023137"/>
    </source>
</evidence>
<evidence type="ECO:0000256" key="9">
    <source>
        <dbReference type="ARBA" id="ARBA00022741"/>
    </source>
</evidence>
<evidence type="ECO:0000256" key="8">
    <source>
        <dbReference type="ARBA" id="ARBA00022692"/>
    </source>
</evidence>
<dbReference type="NCBIfam" id="TIGR01007">
    <property type="entry name" value="eps_fam"/>
    <property type="match status" value="1"/>
</dbReference>
<name>I0W900_9FLAO</name>
<evidence type="ECO:0000313" key="21">
    <source>
        <dbReference type="Proteomes" id="UP000005938"/>
    </source>
</evidence>
<evidence type="ECO:0000313" key="20">
    <source>
        <dbReference type="EMBL" id="EID72866.1"/>
    </source>
</evidence>
<feature type="domain" description="AAA" evidence="18">
    <location>
        <begin position="589"/>
        <end position="728"/>
    </location>
</feature>
<evidence type="ECO:0000256" key="3">
    <source>
        <dbReference type="ARBA" id="ARBA00008883"/>
    </source>
</evidence>
<feature type="domain" description="Polysaccharide chain length determinant N-terminal" evidence="17">
    <location>
        <begin position="16"/>
        <end position="111"/>
    </location>
</feature>
<evidence type="ECO:0000256" key="12">
    <source>
        <dbReference type="ARBA" id="ARBA00022989"/>
    </source>
</evidence>
<evidence type="ECO:0000256" key="5">
    <source>
        <dbReference type="ARBA" id="ARBA00022475"/>
    </source>
</evidence>
<comment type="catalytic activity">
    <reaction evidence="15">
        <text>L-tyrosyl-[protein] + ATP = O-phospho-L-tyrosyl-[protein] + ADP + H(+)</text>
        <dbReference type="Rhea" id="RHEA:10596"/>
        <dbReference type="Rhea" id="RHEA-COMP:10136"/>
        <dbReference type="Rhea" id="RHEA-COMP:20101"/>
        <dbReference type="ChEBI" id="CHEBI:15378"/>
        <dbReference type="ChEBI" id="CHEBI:30616"/>
        <dbReference type="ChEBI" id="CHEBI:46858"/>
        <dbReference type="ChEBI" id="CHEBI:61978"/>
        <dbReference type="ChEBI" id="CHEBI:456216"/>
        <dbReference type="EC" id="2.7.10.2"/>
    </reaction>
</comment>
<evidence type="ECO:0000259" key="17">
    <source>
        <dbReference type="Pfam" id="PF02706"/>
    </source>
</evidence>
<evidence type="ECO:0000259" key="18">
    <source>
        <dbReference type="Pfam" id="PF13614"/>
    </source>
</evidence>
<keyword evidence="13 16" id="KW-0472">Membrane</keyword>
<dbReference type="eggNOG" id="COG3206">
    <property type="taxonomic scope" value="Bacteria"/>
</dbReference>
<reference evidence="20 21" key="1">
    <citation type="journal article" date="2012" name="J. Bacteriol.">
        <title>Genome Sequence of the Halotolerant Bacterium Imtechella halotolerans K1T.</title>
        <authorList>
            <person name="Kumar S."/>
            <person name="Vikram S."/>
            <person name="Subramanian S."/>
            <person name="Raghava G.P."/>
            <person name="Pinnaka A.K."/>
        </authorList>
    </citation>
    <scope>NUCLEOTIDE SEQUENCE [LARGE SCALE GENOMIC DNA]</scope>
    <source>
        <strain evidence="20 21">K1</strain>
    </source>
</reference>
<keyword evidence="5" id="KW-1003">Cell membrane</keyword>
<feature type="transmembrane region" description="Helical" evidence="16">
    <location>
        <begin position="29"/>
        <end position="47"/>
    </location>
</feature>
<dbReference type="EMBL" id="AJJU01000032">
    <property type="protein sequence ID" value="EID72866.1"/>
    <property type="molecule type" value="Genomic_DNA"/>
</dbReference>
<evidence type="ECO:0000259" key="19">
    <source>
        <dbReference type="Pfam" id="PF13807"/>
    </source>
</evidence>
<dbReference type="GO" id="GO:0004715">
    <property type="term" value="F:non-membrane spanning protein tyrosine kinase activity"/>
    <property type="evidence" value="ECO:0007669"/>
    <property type="project" value="UniProtKB-EC"/>
</dbReference>
<evidence type="ECO:0000256" key="11">
    <source>
        <dbReference type="ARBA" id="ARBA00022840"/>
    </source>
</evidence>
<keyword evidence="8 16" id="KW-0812">Transmembrane</keyword>
<protein>
    <recommendedName>
        <fullName evidence="4">non-specific protein-tyrosine kinase</fullName>
        <ecNumber evidence="4">2.7.10.2</ecNumber>
    </recommendedName>
</protein>
<sequence>MNNSSSFNDSQSTQELNIREQLEKYLRHGWWFVLGVIVCVTLAFLYLRYTVSSYQTQASVIIKDEKKGGGISELAAFESMGLLGGFGSASIENEIEILKSKRLLTSVVEQLNLQVTYLVEGRIIATEKYNDIPFSIRVLGYAEDFVAGTSVQATMDKNSKVTLVYKGKKSLHQLGETVTLPFGSFIIMPNESVDSKALELIGTPVIVEFSTVEDKVAQYQEAIQINLTNKNSSVIQLSLNHPVKNKAEDVLNELVTQYNRDAIEDKNLVSENTAKFIDERLRIISGELDSVEQGKVTFKTQNKLTDLMTESKLYLENASEFNKKQLEVGTQLALTNSMLEHISRDSRPGLLPVNLGFEDVALTQLTAEYNKLVIERNHLLKSATDKNPAVIAVDDQLAQLKTTIVSSLQNTRSSLNVALKDFNRQENLIEGRIAKAPGQEMEFRGIERQQTIKEALYLYLLQKREENSISLAVTAPKAKIVDYAYSSKHPISPKRKIVYLASLLLGLLIPFGLIYTKDLLDNKVNNRKDVERIVPNIPLVGELPRIGKSESEVIVSNDRTVLAEAFRILRTNIQYLFVNIETKGLGKSIFVTSSVKGEGKTFTSFNLALTLASTNNKVAIVGIDLRNPQLQRYLPDTNTQRGVSNFLFDSKLTVKDITQISDMNANLAIITSGSIPPNPAELLMSKRIEVLVEELRQSYDYVIYDTAPLLLVTDTFLISKYADATIYVMRAGYTEQQLLEFIKDNSSQGKINNVALVLNDVSMANFGYGNKYGYTYGGEKETFIQRIKKAFTGRA</sequence>
<feature type="domain" description="Tyrosine-protein kinase G-rich" evidence="19">
    <location>
        <begin position="448"/>
        <end position="517"/>
    </location>
</feature>
<dbReference type="eggNOG" id="COG0489">
    <property type="taxonomic scope" value="Bacteria"/>
</dbReference>
<comment type="caution">
    <text evidence="20">The sequence shown here is derived from an EMBL/GenBank/DDBJ whole genome shotgun (WGS) entry which is preliminary data.</text>
</comment>
<gene>
    <name evidence="20" type="ORF">W5A_11139</name>
</gene>
<dbReference type="PANTHER" id="PTHR32309:SF13">
    <property type="entry name" value="FERRIC ENTEROBACTIN TRANSPORT PROTEIN FEPE"/>
    <property type="match status" value="1"/>
</dbReference>